<dbReference type="GO" id="GO:0030170">
    <property type="term" value="F:pyridoxal phosphate binding"/>
    <property type="evidence" value="ECO:0007669"/>
    <property type="project" value="InterPro"/>
</dbReference>
<dbReference type="CDD" id="cd00614">
    <property type="entry name" value="CGS_like"/>
    <property type="match status" value="1"/>
</dbReference>
<dbReference type="Pfam" id="PF01053">
    <property type="entry name" value="Cys_Met_Meta_PP"/>
    <property type="match status" value="1"/>
</dbReference>
<keyword evidence="4" id="KW-0663">Pyridoxal phosphate</keyword>
<proteinExistence type="predicted"/>
<dbReference type="InterPro" id="IPR000277">
    <property type="entry name" value="Cys/Met-Metab_PyrdxlP-dep_enz"/>
</dbReference>
<dbReference type="GO" id="GO:0009086">
    <property type="term" value="P:methionine biosynthetic process"/>
    <property type="evidence" value="ECO:0007669"/>
    <property type="project" value="UniProtKB-KW"/>
</dbReference>
<dbReference type="InterPro" id="IPR054542">
    <property type="entry name" value="Cys_met_metab_PP"/>
</dbReference>
<organism evidence="7 8">
    <name type="scientific">Acidianus brierleyi</name>
    <dbReference type="NCBI Taxonomy" id="41673"/>
    <lineage>
        <taxon>Archaea</taxon>
        <taxon>Thermoproteota</taxon>
        <taxon>Thermoprotei</taxon>
        <taxon>Sulfolobales</taxon>
        <taxon>Sulfolobaceae</taxon>
        <taxon>Acidianus</taxon>
    </lineage>
</organism>
<evidence type="ECO:0000256" key="4">
    <source>
        <dbReference type="ARBA" id="ARBA00022898"/>
    </source>
</evidence>
<dbReference type="KEGG" id="abri:DFR85_14800"/>
<keyword evidence="8" id="KW-1185">Reference proteome</keyword>
<dbReference type="PANTHER" id="PTHR11808">
    <property type="entry name" value="TRANS-SULFURATION ENZYME FAMILY MEMBER"/>
    <property type="match status" value="1"/>
</dbReference>
<dbReference type="Gene3D" id="3.90.1150.10">
    <property type="entry name" value="Aspartate Aminotransferase, domain 1"/>
    <property type="match status" value="1"/>
</dbReference>
<dbReference type="PIRSF" id="PIRSF001434">
    <property type="entry name" value="CGS"/>
    <property type="match status" value="1"/>
</dbReference>
<dbReference type="Proteomes" id="UP000248044">
    <property type="component" value="Chromosome"/>
</dbReference>
<keyword evidence="5" id="KW-0486">Methionine biosynthesis</keyword>
<name>A0A2U9II06_9CREN</name>
<dbReference type="PROSITE" id="PS00868">
    <property type="entry name" value="CYS_MET_METAB_PP"/>
    <property type="match status" value="1"/>
</dbReference>
<dbReference type="Gene3D" id="3.40.640.10">
    <property type="entry name" value="Type I PLP-dependent aspartate aminotransferase-like (Major domain)"/>
    <property type="match status" value="1"/>
</dbReference>
<dbReference type="FunFam" id="3.90.1150.10:FF:000033">
    <property type="entry name" value="Cystathionine gamma-synthase"/>
    <property type="match status" value="1"/>
</dbReference>
<dbReference type="EMBL" id="CP029289">
    <property type="protein sequence ID" value="AWR95667.1"/>
    <property type="molecule type" value="Genomic_DNA"/>
</dbReference>
<gene>
    <name evidence="7" type="ORF">DFR85_14800</name>
</gene>
<evidence type="ECO:0000256" key="5">
    <source>
        <dbReference type="ARBA" id="ARBA00023167"/>
    </source>
</evidence>
<dbReference type="FunFam" id="3.40.640.10:FF:000046">
    <property type="entry name" value="Cystathionine gamma-lyase"/>
    <property type="match status" value="1"/>
</dbReference>
<comment type="cofactor">
    <cofactor evidence="1">
        <name>pyridoxal 5'-phosphate</name>
        <dbReference type="ChEBI" id="CHEBI:597326"/>
    </cofactor>
</comment>
<dbReference type="GO" id="GO:0019346">
    <property type="term" value="P:transsulfuration"/>
    <property type="evidence" value="ECO:0007669"/>
    <property type="project" value="InterPro"/>
</dbReference>
<evidence type="ECO:0000313" key="8">
    <source>
        <dbReference type="Proteomes" id="UP000248044"/>
    </source>
</evidence>
<protein>
    <recommendedName>
        <fullName evidence="2">cysteine-S-conjugate beta-lyase</fullName>
        <ecNumber evidence="2">4.4.1.13</ecNumber>
    </recommendedName>
</protein>
<dbReference type="AlphaFoldDB" id="A0A2U9II06"/>
<dbReference type="EC" id="4.4.1.13" evidence="2"/>
<dbReference type="InterPro" id="IPR015422">
    <property type="entry name" value="PyrdxlP-dep_Trfase_small"/>
</dbReference>
<dbReference type="PANTHER" id="PTHR11808:SF50">
    <property type="entry name" value="CYSTATHIONINE BETA-LYASE"/>
    <property type="match status" value="1"/>
</dbReference>
<evidence type="ECO:0000256" key="3">
    <source>
        <dbReference type="ARBA" id="ARBA00022605"/>
    </source>
</evidence>
<keyword evidence="3" id="KW-0028">Amino-acid biosynthesis</keyword>
<evidence type="ECO:0000256" key="6">
    <source>
        <dbReference type="ARBA" id="ARBA00023239"/>
    </source>
</evidence>
<dbReference type="GO" id="GO:0047804">
    <property type="term" value="F:cysteine-S-conjugate beta-lyase activity"/>
    <property type="evidence" value="ECO:0007669"/>
    <property type="project" value="UniProtKB-EC"/>
</dbReference>
<sequence>MERMRGFNTRAVHEGEIIDKRFGNVVTPIFQTSTFIHPNDDPNAYLDSNTGKPFLYTRHGNPTVNSLEMKYASLEEAKFSISFSSGMAAISTTLTSLIKKGDKILTINQLYGQTYRLFLDLIERYEIEVDFASINEINSLDINKDYNIIYVESITNPTLQIVDLMELGKYCNERNIKLVVDATFASPFNQRPLKFGADISLHSGTKYISGHSDVVIGLVSTNNKEIHSKIFDGRKTYGGSADPLSAYLSLRGLKTLGLRMERHNSNAMELAKFLSDNEKVSKVFYPGIPEFEYYDIAKKVLKGYGGMVSFEPKGGYECSKKIIKSLTLATPAPSLGGVETLVTLPRETSHASLSSEELKKMGIPEGLIRVSVGIEDIEDLIEDFKEALSVC</sequence>
<dbReference type="GO" id="GO:0005737">
    <property type="term" value="C:cytoplasm"/>
    <property type="evidence" value="ECO:0007669"/>
    <property type="project" value="TreeGrafter"/>
</dbReference>
<dbReference type="InterPro" id="IPR015424">
    <property type="entry name" value="PyrdxlP-dep_Trfase"/>
</dbReference>
<evidence type="ECO:0000313" key="7">
    <source>
        <dbReference type="EMBL" id="AWR95667.1"/>
    </source>
</evidence>
<reference evidence="7 8" key="1">
    <citation type="submission" date="2018-05" db="EMBL/GenBank/DDBJ databases">
        <title>Complete Genome Sequences of Extremely Thermoacidophilic, Metal-Mobilizing Type-Strain Members of the Archaeal Family Sulfolobaceae: Acidianus brierleyi DSM-1651T, Acidianus sulfidivorans DSM-18786T, Metallosphaera hakonensis DSM-7519T, and Metallosphaera prunae DSM-10039T.</title>
        <authorList>
            <person name="Counts J.A."/>
            <person name="Kelly R.M."/>
        </authorList>
    </citation>
    <scope>NUCLEOTIDE SEQUENCE [LARGE SCALE GENOMIC DNA]</scope>
    <source>
        <strain evidence="7 8">DSM 1651</strain>
    </source>
</reference>
<evidence type="ECO:0000256" key="1">
    <source>
        <dbReference type="ARBA" id="ARBA00001933"/>
    </source>
</evidence>
<accession>A0A2U9II06</accession>
<evidence type="ECO:0000256" key="2">
    <source>
        <dbReference type="ARBA" id="ARBA00012224"/>
    </source>
</evidence>
<keyword evidence="6 7" id="KW-0456">Lyase</keyword>
<dbReference type="SUPFAM" id="SSF53383">
    <property type="entry name" value="PLP-dependent transferases"/>
    <property type="match status" value="1"/>
</dbReference>
<dbReference type="InterPro" id="IPR015421">
    <property type="entry name" value="PyrdxlP-dep_Trfase_major"/>
</dbReference>